<dbReference type="CDD" id="cd03225">
    <property type="entry name" value="ABC_cobalt_CbiO_domain1"/>
    <property type="match status" value="1"/>
</dbReference>
<dbReference type="GO" id="GO:0055085">
    <property type="term" value="P:transmembrane transport"/>
    <property type="evidence" value="ECO:0007669"/>
    <property type="project" value="InterPro"/>
</dbReference>
<proteinExistence type="predicted"/>
<reference evidence="6 7" key="1">
    <citation type="journal article" date="2018" name="Mol. Biol. Evol.">
        <title>Analysis of the draft genome of the red seaweed Gracilariopsis chorda provides insights into genome size evolution in Rhodophyta.</title>
        <authorList>
            <person name="Lee J."/>
            <person name="Yang E.C."/>
            <person name="Graf L."/>
            <person name="Yang J.H."/>
            <person name="Qiu H."/>
            <person name="Zel Zion U."/>
            <person name="Chan C.X."/>
            <person name="Stephens T.G."/>
            <person name="Weber A.P.M."/>
            <person name="Boo G.H."/>
            <person name="Boo S.M."/>
            <person name="Kim K.M."/>
            <person name="Shin Y."/>
            <person name="Jung M."/>
            <person name="Lee S.J."/>
            <person name="Yim H.S."/>
            <person name="Lee J.H."/>
            <person name="Bhattacharya D."/>
            <person name="Yoon H.S."/>
        </authorList>
    </citation>
    <scope>NUCLEOTIDE SEQUENCE [LARGE SCALE GENOMIC DNA]</scope>
    <source>
        <strain evidence="6 7">SKKU-2015</strain>
        <tissue evidence="6">Whole body</tissue>
    </source>
</reference>
<evidence type="ECO:0000256" key="1">
    <source>
        <dbReference type="ARBA" id="ARBA00014334"/>
    </source>
</evidence>
<keyword evidence="2" id="KW-0813">Transport</keyword>
<dbReference type="Pfam" id="PF00005">
    <property type="entry name" value="ABC_tran"/>
    <property type="match status" value="1"/>
</dbReference>
<evidence type="ECO:0000256" key="3">
    <source>
        <dbReference type="ARBA" id="ARBA00022741"/>
    </source>
</evidence>
<protein>
    <recommendedName>
        <fullName evidence="1">Probable ATP-dependent transporter ycf16</fullName>
    </recommendedName>
</protein>
<feature type="domain" description="ABC transporter" evidence="5">
    <location>
        <begin position="1"/>
        <end position="195"/>
    </location>
</feature>
<dbReference type="SMART" id="SM00382">
    <property type="entry name" value="AAA"/>
    <property type="match status" value="1"/>
</dbReference>
<evidence type="ECO:0000256" key="4">
    <source>
        <dbReference type="ARBA" id="ARBA00022840"/>
    </source>
</evidence>
<evidence type="ECO:0000256" key="2">
    <source>
        <dbReference type="ARBA" id="ARBA00022448"/>
    </source>
</evidence>
<dbReference type="InterPro" id="IPR003439">
    <property type="entry name" value="ABC_transporter-like_ATP-bd"/>
</dbReference>
<organism evidence="6 7">
    <name type="scientific">Gracilariopsis chorda</name>
    <dbReference type="NCBI Taxonomy" id="448386"/>
    <lineage>
        <taxon>Eukaryota</taxon>
        <taxon>Rhodophyta</taxon>
        <taxon>Florideophyceae</taxon>
        <taxon>Rhodymeniophycidae</taxon>
        <taxon>Gracilariales</taxon>
        <taxon>Gracilariaceae</taxon>
        <taxon>Gracilariopsis</taxon>
    </lineage>
</organism>
<keyword evidence="4" id="KW-0067">ATP-binding</keyword>
<dbReference type="STRING" id="448386.A0A2V3J276"/>
<dbReference type="GO" id="GO:0016887">
    <property type="term" value="F:ATP hydrolysis activity"/>
    <property type="evidence" value="ECO:0007669"/>
    <property type="project" value="InterPro"/>
</dbReference>
<gene>
    <name evidence="6" type="ORF">BWQ96_01648</name>
</gene>
<evidence type="ECO:0000313" key="6">
    <source>
        <dbReference type="EMBL" id="PXF48479.1"/>
    </source>
</evidence>
<dbReference type="SUPFAM" id="SSF52540">
    <property type="entry name" value="P-loop containing nucleoside triphosphate hydrolases"/>
    <property type="match status" value="1"/>
</dbReference>
<dbReference type="InterPro" id="IPR015856">
    <property type="entry name" value="ABC_transpr_CbiO/EcfA_su"/>
</dbReference>
<dbReference type="InterPro" id="IPR027417">
    <property type="entry name" value="P-loop_NTPase"/>
</dbReference>
<dbReference type="PANTHER" id="PTHR43514:SF4">
    <property type="entry name" value="ABC TRANSPORTER I FAMILY MEMBER 10"/>
    <property type="match status" value="1"/>
</dbReference>
<dbReference type="PROSITE" id="PS00211">
    <property type="entry name" value="ABC_TRANSPORTER_1"/>
    <property type="match status" value="1"/>
</dbReference>
<keyword evidence="3" id="KW-0547">Nucleotide-binding</keyword>
<dbReference type="InterPro" id="IPR003593">
    <property type="entry name" value="AAA+_ATPase"/>
</dbReference>
<dbReference type="InterPro" id="IPR017871">
    <property type="entry name" value="ABC_transporter-like_CS"/>
</dbReference>
<accession>A0A2V3J276</accession>
<dbReference type="AlphaFoldDB" id="A0A2V3J276"/>
<dbReference type="InterPro" id="IPR050334">
    <property type="entry name" value="Molybdenum_import_ModC"/>
</dbReference>
<dbReference type="Gene3D" id="3.40.50.300">
    <property type="entry name" value="P-loop containing nucleotide triphosphate hydrolases"/>
    <property type="match status" value="1"/>
</dbReference>
<dbReference type="GO" id="GO:0016020">
    <property type="term" value="C:membrane"/>
    <property type="evidence" value="ECO:0007669"/>
    <property type="project" value="InterPro"/>
</dbReference>
<comment type="caution">
    <text evidence="6">The sequence shown here is derived from an EMBL/GenBank/DDBJ whole genome shotgun (WGS) entry which is preliminary data.</text>
</comment>
<evidence type="ECO:0000313" key="7">
    <source>
        <dbReference type="Proteomes" id="UP000247409"/>
    </source>
</evidence>
<sequence length="196" mass="21685">MILGKNGSGKSTLLRILRGLLNPSSGHVYLEKPCAFVQQDPNIQILMPTIGMDIAVSVPKKPDTSRSELWGAVREALTEVGLVPPEYFMRMSSYRLSGGQRQRAAVAAALAMKPKSFLLDEVTASMDPLNKAELISRVRRLITDRNIGAIWVTHLLDELEFADNIAIMGEGRILAQGPRIAMMPLVYDMQDNVEHE</sequence>
<dbReference type="PANTHER" id="PTHR43514">
    <property type="entry name" value="ABC TRANSPORTER I FAMILY MEMBER 10"/>
    <property type="match status" value="1"/>
</dbReference>
<name>A0A2V3J276_9FLOR</name>
<dbReference type="OrthoDB" id="6500128at2759"/>
<evidence type="ECO:0000259" key="5">
    <source>
        <dbReference type="PROSITE" id="PS50893"/>
    </source>
</evidence>
<dbReference type="PROSITE" id="PS50893">
    <property type="entry name" value="ABC_TRANSPORTER_2"/>
    <property type="match status" value="1"/>
</dbReference>
<keyword evidence="7" id="KW-1185">Reference proteome</keyword>
<dbReference type="GO" id="GO:0005524">
    <property type="term" value="F:ATP binding"/>
    <property type="evidence" value="ECO:0007669"/>
    <property type="project" value="UniProtKB-KW"/>
</dbReference>
<dbReference type="EMBL" id="NBIV01000013">
    <property type="protein sequence ID" value="PXF48479.1"/>
    <property type="molecule type" value="Genomic_DNA"/>
</dbReference>
<dbReference type="Proteomes" id="UP000247409">
    <property type="component" value="Unassembled WGS sequence"/>
</dbReference>